<sequence length="1678" mass="191197">MVDIVISVAAKVAEYLVGPIIRPLGYVVNYRHNITDLNQKIQSLHLERERLQIPVDDANRQRDEIFSDVQEWLTYAEGIIQKRDDFNEDERKASKSCFYLKSRYQLSKQAKKQAAEIVDKIQEAHNFGGRVSHRAPPPPPPFISSASFKDYEAFQSRESTFNQIMEALRNEDMRMLGVWGMGGVGKTTLVKQVAQQAEEDKLFHKVVLVLHISQTPNITEIQEKIARMLGLKFEAGEDRAGRLMQRLKREKKILVILDDIWEKLGLGKIGIPYGDDHKGCKVLLTSRERQVLSKDMYTQKEFHLQHLSEDEAWNLFKKTAGESVEKPELRPIAVDVAKKCDGLPVAIVTIANALRGEMVGVWENALEELRRSAPTNIRGVTKGVYSCLELSYNHLEGDEVKSLFLLCALLGDGDISMDRLLQFAMCLNLFERTYSWEKAINKLITLVENLKVSSLLLDHEGDGDSSSSLLFDQAFVRMHDVVRDVARSIASKDPHRFVVREAVGSQEAAELREWQKTDECRNCTRISLICRNMDELPQGLVCPQLEFFLLNSSNDDPYLKIPDAFFQDTKQLRILDLSKVSLTPSPSSLGFLSNLQTLRLNQCQIQDITVIGELKKLQVLSLAESNIEQLPNEVAQLSDLRMLDLRYCDSLEVIPRNVISSLSQLEYLSMKGSFRIEWEAEGFNRGERINACLSELKHLSSLRTLELQLSNLSLFPEDGVPFENLNLTRYSIVISPYRIRNDEYKASSRRLVFQGVTSLYMVKCFSKLLKRSQVLDLGELDDTKHVVYELDKEGFVELKYLTLSGCPTVQYILHSSTSVEWVPPPNTFCMLEELILDGLDNLEAVCHGPIPMGSFGNLRILRLESCERLKYVFSLPTQHGRESAFPQLQHLELSDLPELISFYSTRCSGTQESMTFFSQQAAFPALESLRVRRLDNLKALWHNQLPTNSFSKLKGLELIGCDELLNVFPLSVAKVLVQLEDLKISFCEVLEAIVANENEDEATSLFLFPRLTSLTLNALPQLQRFCFGRFTSRWPLLKELEVWDCDKVEILFQEIDLKSELDNKIQQSLFLVEKVALPNLESLFVGTLDNIRALRPDQLPANSFSKLRKLEVILCNKLLNLFPLSVASALVQLEDLWISWSGVEAIVANENEDEAAPLLLFPNLTSLTLRYLHQLKRFCSGRFSSSWSLLKKLEVDNCDKVEILFQQIGLECELEPLFWVEQVAFPSLESLFVCNLHNIRALWPDQLPANSFSKLRKLRVSKCNKLLNLFPLSMASALMQLEDLHISGGEVEAIVTNENEDEAAPLFLFPNLTSLTLRDLHQLKRFCSGRFSSSWPLLKKLEVLDCDKVEILFQQISLECELEPLFWVEQVALPGLESLYTDGLDNIRALCLDQLPANSFSKLRKLQVRGCNKLLNLFPVSVASALVQLEDLYISASGVEAIVANENEDEASPLLLFPNLTSLTLFSLHQLKRFCSGRFSSSWPLLKELEVVDCDKVEILFQQINLECELEPLFWVEQEAFPNLEELTLSLKGTVEIWRGQFSRVSFSKLSVLTIKEYHGISVVIPSNMVQILHNLEKLEVRMCDSVNEVIQVEIVGNDGHELIDNEIEFTRLKSLTFYHLPNLKSFCSSTRYVFKFPSLETMKVGECHGMEFFCKGVLNAPRLKSVQDEFFRRILAR</sequence>
<dbReference type="Pfam" id="PF23247">
    <property type="entry name" value="LRR_RPS2"/>
    <property type="match status" value="5"/>
</dbReference>
<dbReference type="Gene3D" id="3.40.50.300">
    <property type="entry name" value="P-loop containing nucleotide triphosphate hydrolases"/>
    <property type="match status" value="1"/>
</dbReference>
<dbReference type="PRINTS" id="PR00364">
    <property type="entry name" value="DISEASERSIST"/>
</dbReference>
<dbReference type="EMBL" id="CP126662">
    <property type="protein sequence ID" value="WKA05102.1"/>
    <property type="molecule type" value="Genomic_DNA"/>
</dbReference>
<dbReference type="InterPro" id="IPR002182">
    <property type="entry name" value="NB-ARC"/>
</dbReference>
<dbReference type="SMART" id="SM00382">
    <property type="entry name" value="AAA"/>
    <property type="match status" value="1"/>
</dbReference>
<keyword evidence="3" id="KW-0547">Nucleotide-binding</keyword>
<dbReference type="Pfam" id="PF00931">
    <property type="entry name" value="NB-ARC"/>
    <property type="match status" value="1"/>
</dbReference>
<dbReference type="InterPro" id="IPR055414">
    <property type="entry name" value="LRR_R13L4/SHOC2-like"/>
</dbReference>
<proteinExistence type="inferred from homology"/>
<evidence type="ECO:0000256" key="2">
    <source>
        <dbReference type="ARBA" id="ARBA00022737"/>
    </source>
</evidence>
<evidence type="ECO:0000256" key="5">
    <source>
        <dbReference type="ARBA" id="ARBA00022840"/>
    </source>
</evidence>
<comment type="similarity">
    <text evidence="1">Belongs to the disease resistance NB-LRR family.</text>
</comment>
<keyword evidence="2" id="KW-0677">Repeat</keyword>
<dbReference type="InterPro" id="IPR032675">
    <property type="entry name" value="LRR_dom_sf"/>
</dbReference>
<dbReference type="Proteomes" id="UP001227230">
    <property type="component" value="Chromosome 15"/>
</dbReference>
<protein>
    <recommendedName>
        <fullName evidence="6">AAA+ ATPase domain-containing protein</fullName>
    </recommendedName>
</protein>
<keyword evidence="4" id="KW-0611">Plant defense</keyword>
<gene>
    <name evidence="7" type="ORF">VitviT2T_023087</name>
</gene>
<dbReference type="SUPFAM" id="SSF52047">
    <property type="entry name" value="RNI-like"/>
    <property type="match status" value="1"/>
</dbReference>
<accession>A0ABY9DDP4</accession>
<dbReference type="InterPro" id="IPR027417">
    <property type="entry name" value="P-loop_NTPase"/>
</dbReference>
<dbReference type="PANTHER" id="PTHR33463:SF198">
    <property type="entry name" value="RPP4C3"/>
    <property type="match status" value="1"/>
</dbReference>
<dbReference type="InterPro" id="IPR057135">
    <property type="entry name" value="At4g27190-like_LRR"/>
</dbReference>
<dbReference type="InterPro" id="IPR050905">
    <property type="entry name" value="Plant_NBS-LRR"/>
</dbReference>
<dbReference type="Pfam" id="PF23598">
    <property type="entry name" value="LRR_14"/>
    <property type="match status" value="1"/>
</dbReference>
<dbReference type="PROSITE" id="PS51450">
    <property type="entry name" value="LRR"/>
    <property type="match status" value="1"/>
</dbReference>
<organism evidence="7 8">
    <name type="scientific">Vitis vinifera</name>
    <name type="common">Grape</name>
    <dbReference type="NCBI Taxonomy" id="29760"/>
    <lineage>
        <taxon>Eukaryota</taxon>
        <taxon>Viridiplantae</taxon>
        <taxon>Streptophyta</taxon>
        <taxon>Embryophyta</taxon>
        <taxon>Tracheophyta</taxon>
        <taxon>Spermatophyta</taxon>
        <taxon>Magnoliopsida</taxon>
        <taxon>eudicotyledons</taxon>
        <taxon>Gunneridae</taxon>
        <taxon>Pentapetalae</taxon>
        <taxon>rosids</taxon>
        <taxon>Vitales</taxon>
        <taxon>Vitaceae</taxon>
        <taxon>Viteae</taxon>
        <taxon>Vitis</taxon>
    </lineage>
</organism>
<dbReference type="InterPro" id="IPR042197">
    <property type="entry name" value="Apaf_helical"/>
</dbReference>
<dbReference type="SUPFAM" id="SSF52540">
    <property type="entry name" value="P-loop containing nucleoside triphosphate hydrolases"/>
    <property type="match status" value="1"/>
</dbReference>
<evidence type="ECO:0000259" key="6">
    <source>
        <dbReference type="SMART" id="SM00382"/>
    </source>
</evidence>
<evidence type="ECO:0000256" key="1">
    <source>
        <dbReference type="ARBA" id="ARBA00008894"/>
    </source>
</evidence>
<dbReference type="PANTHER" id="PTHR33463">
    <property type="entry name" value="NB-ARC DOMAIN-CONTAINING PROTEIN-RELATED"/>
    <property type="match status" value="1"/>
</dbReference>
<keyword evidence="5" id="KW-0067">ATP-binding</keyword>
<name>A0ABY9DDP4_VITVI</name>
<dbReference type="InterPro" id="IPR003593">
    <property type="entry name" value="AAA+_ATPase"/>
</dbReference>
<dbReference type="Gene3D" id="1.10.8.430">
    <property type="entry name" value="Helical domain of apoptotic protease-activating factors"/>
    <property type="match status" value="1"/>
</dbReference>
<dbReference type="Gene3D" id="3.80.10.10">
    <property type="entry name" value="Ribonuclease Inhibitor"/>
    <property type="match status" value="5"/>
</dbReference>
<evidence type="ECO:0000313" key="7">
    <source>
        <dbReference type="EMBL" id="WKA05102.1"/>
    </source>
</evidence>
<dbReference type="InterPro" id="IPR001611">
    <property type="entry name" value="Leu-rich_rpt"/>
</dbReference>
<feature type="domain" description="AAA+ ATPase" evidence="6">
    <location>
        <begin position="172"/>
        <end position="307"/>
    </location>
</feature>
<keyword evidence="8" id="KW-1185">Reference proteome</keyword>
<evidence type="ECO:0000256" key="4">
    <source>
        <dbReference type="ARBA" id="ARBA00022821"/>
    </source>
</evidence>
<evidence type="ECO:0000256" key="3">
    <source>
        <dbReference type="ARBA" id="ARBA00022741"/>
    </source>
</evidence>
<dbReference type="SUPFAM" id="SSF52058">
    <property type="entry name" value="L domain-like"/>
    <property type="match status" value="2"/>
</dbReference>
<evidence type="ECO:0000313" key="8">
    <source>
        <dbReference type="Proteomes" id="UP001227230"/>
    </source>
</evidence>
<reference evidence="7 8" key="1">
    <citation type="journal article" date="2023" name="Hortic Res">
        <title>The complete reference genome for grapevine (Vitis vinifera L.) genetics and breeding.</title>
        <authorList>
            <person name="Shi X."/>
            <person name="Cao S."/>
            <person name="Wang X."/>
            <person name="Huang S."/>
            <person name="Wang Y."/>
            <person name="Liu Z."/>
            <person name="Liu W."/>
            <person name="Leng X."/>
            <person name="Peng Y."/>
            <person name="Wang N."/>
            <person name="Wang Y."/>
            <person name="Ma Z."/>
            <person name="Xu X."/>
            <person name="Zhang F."/>
            <person name="Xue H."/>
            <person name="Zhong H."/>
            <person name="Wang Y."/>
            <person name="Zhang K."/>
            <person name="Velt A."/>
            <person name="Avia K."/>
            <person name="Holtgrawe D."/>
            <person name="Grimplet J."/>
            <person name="Matus J.T."/>
            <person name="Ware D."/>
            <person name="Wu X."/>
            <person name="Wang H."/>
            <person name="Liu C."/>
            <person name="Fang Y."/>
            <person name="Rustenholz C."/>
            <person name="Cheng Z."/>
            <person name="Xiao H."/>
            <person name="Zhou Y."/>
        </authorList>
    </citation>
    <scope>NUCLEOTIDE SEQUENCE [LARGE SCALE GENOMIC DNA]</scope>
    <source>
        <strain evidence="8">cv. Pinot noir / PN40024</strain>
        <tissue evidence="7">Leaf</tissue>
    </source>
</reference>